<dbReference type="SUPFAM" id="SSF56349">
    <property type="entry name" value="DNA breaking-rejoining enzymes"/>
    <property type="match status" value="1"/>
</dbReference>
<dbReference type="AlphaFoldDB" id="A0A644WBF2"/>
<protein>
    <submittedName>
        <fullName evidence="4">Tyrosine recombinase XerC</fullName>
    </submittedName>
</protein>
<reference evidence="4" key="1">
    <citation type="submission" date="2019-08" db="EMBL/GenBank/DDBJ databases">
        <authorList>
            <person name="Kucharzyk K."/>
            <person name="Murdoch R.W."/>
            <person name="Higgins S."/>
            <person name="Loffler F."/>
        </authorList>
    </citation>
    <scope>NUCLEOTIDE SEQUENCE</scope>
</reference>
<feature type="domain" description="Tyr recombinase" evidence="3">
    <location>
        <begin position="180"/>
        <end position="379"/>
    </location>
</feature>
<dbReference type="InterPro" id="IPR050090">
    <property type="entry name" value="Tyrosine_recombinase_XerCD"/>
</dbReference>
<dbReference type="CDD" id="cd00796">
    <property type="entry name" value="INT_Rci_Hp1_C"/>
    <property type="match status" value="1"/>
</dbReference>
<evidence type="ECO:0000256" key="1">
    <source>
        <dbReference type="ARBA" id="ARBA00023125"/>
    </source>
</evidence>
<name>A0A644WBF2_9ZZZZ</name>
<dbReference type="GO" id="GO:0015074">
    <property type="term" value="P:DNA integration"/>
    <property type="evidence" value="ECO:0007669"/>
    <property type="project" value="InterPro"/>
</dbReference>
<dbReference type="Pfam" id="PF00589">
    <property type="entry name" value="Phage_integrase"/>
    <property type="match status" value="1"/>
</dbReference>
<dbReference type="EMBL" id="VSSQ01000757">
    <property type="protein sequence ID" value="MPM00847.1"/>
    <property type="molecule type" value="Genomic_DNA"/>
</dbReference>
<dbReference type="InterPro" id="IPR010998">
    <property type="entry name" value="Integrase_recombinase_N"/>
</dbReference>
<accession>A0A644WBF2</accession>
<keyword evidence="1" id="KW-0238">DNA-binding</keyword>
<evidence type="ECO:0000256" key="2">
    <source>
        <dbReference type="ARBA" id="ARBA00023172"/>
    </source>
</evidence>
<dbReference type="GO" id="GO:0006310">
    <property type="term" value="P:DNA recombination"/>
    <property type="evidence" value="ECO:0007669"/>
    <property type="project" value="UniProtKB-KW"/>
</dbReference>
<dbReference type="PROSITE" id="PS51898">
    <property type="entry name" value="TYR_RECOMBINASE"/>
    <property type="match status" value="1"/>
</dbReference>
<dbReference type="InterPro" id="IPR002104">
    <property type="entry name" value="Integrase_catalytic"/>
</dbReference>
<dbReference type="GO" id="GO:0003677">
    <property type="term" value="F:DNA binding"/>
    <property type="evidence" value="ECO:0007669"/>
    <property type="project" value="UniProtKB-KW"/>
</dbReference>
<evidence type="ECO:0000259" key="3">
    <source>
        <dbReference type="PROSITE" id="PS51898"/>
    </source>
</evidence>
<dbReference type="Gene3D" id="1.10.443.10">
    <property type="entry name" value="Intergrase catalytic core"/>
    <property type="match status" value="1"/>
</dbReference>
<dbReference type="InterPro" id="IPR013762">
    <property type="entry name" value="Integrase-like_cat_sf"/>
</dbReference>
<sequence length="388" mass="45283">MRHEYTLFKRYKDAKNKKGVVWFFYYYDDDGTRKPKSTGKSLKHEAVAVVEKFLAQNDSKDRTLNEYAKTFFVWDECLYIKCQLAKGKRFSKTNATLRRNHLDNYILPQFGKRNLSSLNRVEIENWLVALKSKNTGEALSNQTKNHILYAFRTILREAEREGIIPYNCLSIVESLAVQPKTRDVFSQAELQKLFPSDLEALTKIWREEEYAYYFFILATTGMRRGEARALKWKHVIEDKKRNGLLIEESIKNDDSTGSTKTGKSRVVVLSQRAEEILEHWKASTPFHDPEDLIFYGSNGSRPIMGKTLQNRFQKALEIAEIKTEGRNLVIHSFRHTYNTLLKNVLPLDILQETTGHSSESMTERYNHPSLKDSYRRILEHEDAFDGLF</sequence>
<keyword evidence="2" id="KW-0233">DNA recombination</keyword>
<dbReference type="Gene3D" id="1.10.150.130">
    <property type="match status" value="1"/>
</dbReference>
<organism evidence="4">
    <name type="scientific">bioreactor metagenome</name>
    <dbReference type="NCBI Taxonomy" id="1076179"/>
    <lineage>
        <taxon>unclassified sequences</taxon>
        <taxon>metagenomes</taxon>
        <taxon>ecological metagenomes</taxon>
    </lineage>
</organism>
<gene>
    <name evidence="4" type="primary">xerC_56</name>
    <name evidence="4" type="ORF">SDC9_47080</name>
</gene>
<dbReference type="PANTHER" id="PTHR30349">
    <property type="entry name" value="PHAGE INTEGRASE-RELATED"/>
    <property type="match status" value="1"/>
</dbReference>
<comment type="caution">
    <text evidence="4">The sequence shown here is derived from an EMBL/GenBank/DDBJ whole genome shotgun (WGS) entry which is preliminary data.</text>
</comment>
<dbReference type="InterPro" id="IPR011010">
    <property type="entry name" value="DNA_brk_join_enz"/>
</dbReference>
<evidence type="ECO:0000313" key="4">
    <source>
        <dbReference type="EMBL" id="MPM00847.1"/>
    </source>
</evidence>
<proteinExistence type="predicted"/>
<dbReference type="PANTHER" id="PTHR30349:SF41">
    <property type="entry name" value="INTEGRASE_RECOMBINASE PROTEIN MJ0367-RELATED"/>
    <property type="match status" value="1"/>
</dbReference>